<sequence length="310" mass="33156">MTEQDQLHVALLRLGGQVPDAMLAEARLRLADTGTVSLPEPPGALDLAFTFASAVPNPRVFGGRVPPLADLTGREGLMDDTDRVAVAAVRRQPDAVALWRAWRIAPEWAASVIPPAPVYVLEANGPQAVTAANVMRALAGAGLTAPLVEVYRSGDKLPPYAAAARSCGALLWADRDAEPLRIARVHDEVDDDGARFAPGRERLSGPDLARVAAYLDAGTPVLATTARGPDVVRPERGRVVPMTYRTDGRWLWPESVAYYLQAYGLAPEPDLLAHIRSHGDLLPVTDPADEHRALALLFQSYALVPAAPDA</sequence>
<dbReference type="GeneID" id="300293858"/>
<proteinExistence type="predicted"/>
<gene>
    <name evidence="1" type="ORF">FHU28_003293</name>
</gene>
<protein>
    <submittedName>
        <fullName evidence="1">Uncharacterized protein</fullName>
    </submittedName>
</protein>
<name>A0ABR6MDK3_MICEC</name>
<organism evidence="1 2">
    <name type="scientific">Micromonospora echinospora</name>
    <name type="common">Micromonospora purpurea</name>
    <dbReference type="NCBI Taxonomy" id="1877"/>
    <lineage>
        <taxon>Bacteria</taxon>
        <taxon>Bacillati</taxon>
        <taxon>Actinomycetota</taxon>
        <taxon>Actinomycetes</taxon>
        <taxon>Micromonosporales</taxon>
        <taxon>Micromonosporaceae</taxon>
        <taxon>Micromonospora</taxon>
    </lineage>
</organism>
<evidence type="ECO:0000313" key="2">
    <source>
        <dbReference type="Proteomes" id="UP000618986"/>
    </source>
</evidence>
<reference evidence="1 2" key="1">
    <citation type="submission" date="2020-08" db="EMBL/GenBank/DDBJ databases">
        <title>Sequencing the genomes of 1000 actinobacteria strains.</title>
        <authorList>
            <person name="Klenk H.-P."/>
        </authorList>
    </citation>
    <scope>NUCLEOTIDE SEQUENCE [LARGE SCALE GENOMIC DNA]</scope>
    <source>
        <strain evidence="1 2">DSM 43036</strain>
    </source>
</reference>
<evidence type="ECO:0000313" key="1">
    <source>
        <dbReference type="EMBL" id="MBB5113454.1"/>
    </source>
</evidence>
<dbReference type="EMBL" id="JACHJC010000001">
    <property type="protein sequence ID" value="MBB5113454.1"/>
    <property type="molecule type" value="Genomic_DNA"/>
</dbReference>
<dbReference type="RefSeq" id="WP_184685208.1">
    <property type="nucleotide sequence ID" value="NZ_JACHJC010000001.1"/>
</dbReference>
<keyword evidence="2" id="KW-1185">Reference proteome</keyword>
<accession>A0ABR6MDK3</accession>
<comment type="caution">
    <text evidence="1">The sequence shown here is derived from an EMBL/GenBank/DDBJ whole genome shotgun (WGS) entry which is preliminary data.</text>
</comment>
<dbReference type="Proteomes" id="UP000618986">
    <property type="component" value="Unassembled WGS sequence"/>
</dbReference>